<evidence type="ECO:0000313" key="3">
    <source>
        <dbReference type="Proteomes" id="UP001605036"/>
    </source>
</evidence>
<feature type="compositionally biased region" description="Basic and acidic residues" evidence="1">
    <location>
        <begin position="39"/>
        <end position="49"/>
    </location>
</feature>
<keyword evidence="3" id="KW-1185">Reference proteome</keyword>
<evidence type="ECO:0000313" key="2">
    <source>
        <dbReference type="EMBL" id="KAL2612042.1"/>
    </source>
</evidence>
<dbReference type="EMBL" id="JBHFFA010000007">
    <property type="protein sequence ID" value="KAL2612042.1"/>
    <property type="molecule type" value="Genomic_DNA"/>
</dbReference>
<reference evidence="2 3" key="1">
    <citation type="submission" date="2024-09" db="EMBL/GenBank/DDBJ databases">
        <title>Chromosome-scale assembly of Riccia fluitans.</title>
        <authorList>
            <person name="Paukszto L."/>
            <person name="Sawicki J."/>
            <person name="Karawczyk K."/>
            <person name="Piernik-Szablinska J."/>
            <person name="Szczecinska M."/>
            <person name="Mazdziarz M."/>
        </authorList>
    </citation>
    <scope>NUCLEOTIDE SEQUENCE [LARGE SCALE GENOMIC DNA]</scope>
    <source>
        <strain evidence="2">Rf_01</strain>
        <tissue evidence="2">Aerial parts of the thallus</tissue>
    </source>
</reference>
<protein>
    <submittedName>
        <fullName evidence="2">Uncharacterized protein</fullName>
    </submittedName>
</protein>
<sequence length="141" mass="16392">MVRIESDPDDEMLEVDHREETKKSSTNSSYDSSEETGSDDERSDKDDHRMRSKLLAIQKRRMVRRDQGTSWKNNWTYEQSENRANSGAIEIAVSRVLSHHFLWIWYQRNSKTATSKSTIRTNENTDREVDGKGVPQGIQEA</sequence>
<feature type="region of interest" description="Disordered" evidence="1">
    <location>
        <begin position="1"/>
        <end position="52"/>
    </location>
</feature>
<feature type="region of interest" description="Disordered" evidence="1">
    <location>
        <begin position="111"/>
        <end position="141"/>
    </location>
</feature>
<accession>A0ABD1XT18</accession>
<feature type="compositionally biased region" description="Polar residues" evidence="1">
    <location>
        <begin position="111"/>
        <end position="122"/>
    </location>
</feature>
<dbReference type="AlphaFoldDB" id="A0ABD1XT18"/>
<feature type="compositionally biased region" description="Basic and acidic residues" evidence="1">
    <location>
        <begin position="14"/>
        <end position="23"/>
    </location>
</feature>
<gene>
    <name evidence="2" type="ORF">R1flu_023734</name>
</gene>
<evidence type="ECO:0000256" key="1">
    <source>
        <dbReference type="SAM" id="MobiDB-lite"/>
    </source>
</evidence>
<proteinExistence type="predicted"/>
<comment type="caution">
    <text evidence="2">The sequence shown here is derived from an EMBL/GenBank/DDBJ whole genome shotgun (WGS) entry which is preliminary data.</text>
</comment>
<organism evidence="2 3">
    <name type="scientific">Riccia fluitans</name>
    <dbReference type="NCBI Taxonomy" id="41844"/>
    <lineage>
        <taxon>Eukaryota</taxon>
        <taxon>Viridiplantae</taxon>
        <taxon>Streptophyta</taxon>
        <taxon>Embryophyta</taxon>
        <taxon>Marchantiophyta</taxon>
        <taxon>Marchantiopsida</taxon>
        <taxon>Marchantiidae</taxon>
        <taxon>Marchantiales</taxon>
        <taxon>Ricciaceae</taxon>
        <taxon>Riccia</taxon>
    </lineage>
</organism>
<dbReference type="Proteomes" id="UP001605036">
    <property type="component" value="Unassembled WGS sequence"/>
</dbReference>
<name>A0ABD1XT18_9MARC</name>